<proteinExistence type="predicted"/>
<dbReference type="OrthoDB" id="6288933at2759"/>
<reference evidence="1" key="1">
    <citation type="submission" date="2019-07" db="EMBL/GenBank/DDBJ databases">
        <title>Annotation for the trematode Paragonimus miyazaki's.</title>
        <authorList>
            <person name="Choi Y.-J."/>
        </authorList>
    </citation>
    <scope>NUCLEOTIDE SEQUENCE</scope>
    <source>
        <strain evidence="1">Japan</strain>
    </source>
</reference>
<dbReference type="Proteomes" id="UP000822476">
    <property type="component" value="Unassembled WGS sequence"/>
</dbReference>
<evidence type="ECO:0000313" key="2">
    <source>
        <dbReference type="Proteomes" id="UP000822476"/>
    </source>
</evidence>
<evidence type="ECO:0000313" key="1">
    <source>
        <dbReference type="EMBL" id="KAF7231953.1"/>
    </source>
</evidence>
<accession>A0A8S9YAD7</accession>
<organism evidence="1 2">
    <name type="scientific">Paragonimus skrjabini miyazakii</name>
    <dbReference type="NCBI Taxonomy" id="59628"/>
    <lineage>
        <taxon>Eukaryota</taxon>
        <taxon>Metazoa</taxon>
        <taxon>Spiralia</taxon>
        <taxon>Lophotrochozoa</taxon>
        <taxon>Platyhelminthes</taxon>
        <taxon>Trematoda</taxon>
        <taxon>Digenea</taxon>
        <taxon>Plagiorchiida</taxon>
        <taxon>Troglotremata</taxon>
        <taxon>Troglotrematidae</taxon>
        <taxon>Paragonimus</taxon>
    </lineage>
</organism>
<sequence length="1645" mass="188628">MQPKDAQHTSDIPENGASVMTAVMEALNLICWNVAGASWWIDTSRVKMAGDVDYWLRVPAPVIIPQEHIRSTGERIIGRLRVLRYGQSVCLSGIKLAPKQPRERIYIETIHPDTGGHWKVLWTDCNQHLILHSHSRGQTHHLVKKVPVQLGPDIHMNGWVSGRMCNSSDKTAVTSRTLTYNWCFIIPLPIDCLSYVTVLLSPPQITQTTPCVRSTSPTHVHDPTNECSTQFDNDHTMCCRSHTTRVNQTTFINRQIQTKFNNLDSNGKISTDSVKPLTLTNSSCLAAVLPLFDPETRLTMLMQEVHPFRFASNLHSSGHRSRSVEQLFTAHSCSSYTSIEVARSESPAADQPNCYTYICTKEGLPAYTNGASISPKKSSTDDTYPSMLKSTYYQADRSINTFPSSESRSRNIFRNSSQSLEHLKNESWSLPSNPVVSKTYMLKQLEVISSPESIPPPWMTKLHNTRTFWRQSSERSWSTIGTPDSGRHPDDEILPTHAEEDLSLSVDHRIDSEQSLSSECMQLGHPATHSRSVSSEHVSQPRRISLLIEILSELNVLAEQVLTHHSEDVFDDSESSNMFDYPLVSDRCKQILSKLSMLCEDGEEEELPDSDLPTTETRLYSSRVPVVPKYGSALSAICYPLPLHSRIASSTRLLVCYFEILSELADLQAEQRKFQIERHRQWSDVIDLSAALLRLFNTPPRLEQARDFQAEHDSCNTGLQVLFCLRDLICMAPGVLDRRPAVFGTPTRSIAEAKRIMDMCITQIETAIEEHLEWLKRLVEQKSLMEQKRLTCKTIWNDGRSYLDQVEWLKKDVIQKLSTVSEAFKEFDTGLTEAPREGDYNHLDFTKRSSCLETHLMGIIPTEFTSRTLWAKMISECTLELPYLERYLHEPWLPVQKWKRISSKDQLARDLSDWHIAEVGSWKETTEFLKTQFAALLPLADWLRFTGSCRDPKVEALTDRMLKVWTQALDRTTQLEFFQQLVNLPNGLGVLIQHLCALEHQLRAEEALHNCPAMELNIQQLQYQICIEGASLSTLFKRFNQVPSGPNPGSTWLGLWIDRLTEAYESVVHLWELRVRQRRQHALVQSFEAWILCAEKCLDEIEQRSELHSSKGLLAKSNTLVPLIWSLICEAQVLHEIAWRIQQCNLDSENICMTLMTEKMNTCLRKLNRHLELVVSACQHDSTLVPELLYKLEQSLRESRTSEMQTLTCIAMNDGISVTDPVTNADKLRTLIYTLRNCHLYWERRLRLTQRAITIAGSPQFATNPQVTQFVQRWTASMCLRRDWQMKLCHGLNRLIRAGQLVDAERFPLRPLHTIETRLDPEEMLRQEQVFLESIRFALDALHTESGILREALSVCDSQATTSPMALSLSGTMEELKHLLTRMLHDPRLGQSCSLKMPRDKFTAYIQTRVTEGDRLYALIKLAIRTQWELVGLEELVPESDYLTQRLAQIEPVLKLNRKTVRNSRLKRLSLLSAKWDQWNLKYEPVNFSQYTAGFAWTPISFSTNSIQIPVVTEESVELMVVKYRQLRNRLFNTLEKLNSEASHDEDARVVRFKIVPDELPNWPEIRCACNSEKITEDDLETNLLQNKATDIFKHANLLRDIYASLDLHSLQHAEVIVLSFRVDFIDLFEALKPLDINPFLKWRH</sequence>
<comment type="caution">
    <text evidence="1">The sequence shown here is derived from an EMBL/GenBank/DDBJ whole genome shotgun (WGS) entry which is preliminary data.</text>
</comment>
<protein>
    <submittedName>
        <fullName evidence="1">Uncharacterized protein</fullName>
    </submittedName>
</protein>
<name>A0A8S9YAD7_9TREM</name>
<dbReference type="EMBL" id="JTDE01022195">
    <property type="protein sequence ID" value="KAF7231953.1"/>
    <property type="molecule type" value="Genomic_DNA"/>
</dbReference>
<keyword evidence="2" id="KW-1185">Reference proteome</keyword>
<gene>
    <name evidence="1" type="ORF">EG68_03920</name>
</gene>